<dbReference type="InterPro" id="IPR008829">
    <property type="entry name" value="SepSecS/SepCysS"/>
</dbReference>
<comment type="similarity">
    <text evidence="4">Belongs to the SepSecS family.</text>
</comment>
<feature type="site" description="May act as a substrate filter by repelling compounds with a negatively charged alpha-carboxylate" evidence="19">
    <location>
        <position position="74"/>
    </location>
</feature>
<keyword evidence="11" id="KW-0648">Protein biosynthesis</keyword>
<dbReference type="Pfam" id="PF05889">
    <property type="entry name" value="SepSecS"/>
    <property type="match status" value="1"/>
</dbReference>
<evidence type="ECO:0000313" key="20">
    <source>
        <dbReference type="EMBL" id="KAK8724380.1"/>
    </source>
</evidence>
<evidence type="ECO:0000256" key="12">
    <source>
        <dbReference type="ARBA" id="ARBA00023266"/>
    </source>
</evidence>
<evidence type="ECO:0000256" key="7">
    <source>
        <dbReference type="ARBA" id="ARBA00022555"/>
    </source>
</evidence>
<dbReference type="GO" id="GO:0000049">
    <property type="term" value="F:tRNA binding"/>
    <property type="evidence" value="ECO:0007669"/>
    <property type="project" value="UniProtKB-KW"/>
</dbReference>
<reference evidence="20 21" key="1">
    <citation type="journal article" date="2024" name="BMC Genomics">
        <title>Genome assembly of redclaw crayfish (Cherax quadricarinatus) provides insights into its immune adaptation and hypoxia tolerance.</title>
        <authorList>
            <person name="Liu Z."/>
            <person name="Zheng J."/>
            <person name="Li H."/>
            <person name="Fang K."/>
            <person name="Wang S."/>
            <person name="He J."/>
            <person name="Zhou D."/>
            <person name="Weng S."/>
            <person name="Chi M."/>
            <person name="Gu Z."/>
            <person name="He J."/>
            <person name="Li F."/>
            <person name="Wang M."/>
        </authorList>
    </citation>
    <scope>NUCLEOTIDE SEQUENCE [LARGE SCALE GENOMIC DNA]</scope>
    <source>
        <strain evidence="20">ZL_2023a</strain>
    </source>
</reference>
<dbReference type="NCBIfam" id="TIGR03531">
    <property type="entry name" value="selenium_SpcS"/>
    <property type="match status" value="1"/>
</dbReference>
<comment type="subunit">
    <text evidence="13">Homotetramer formed by a catalytic dimer and a non-catalytic dimer serving as a binding platform that orients tRNASec for catalysis. Each tetramer binds the CCA ends of two tRNAs which point to the active sites of the catalytic dimer.</text>
</comment>
<dbReference type="PANTHER" id="PTHR12944:SF2">
    <property type="entry name" value="O-PHOSPHOSERYL-TRNA(SEC) SELENIUM TRANSFERASE"/>
    <property type="match status" value="1"/>
</dbReference>
<dbReference type="Gene3D" id="3.40.640.10">
    <property type="entry name" value="Type I PLP-dependent aspartate aminotransferase-like (Major domain)"/>
    <property type="match status" value="1"/>
</dbReference>
<protein>
    <recommendedName>
        <fullName evidence="6">O-phosphoseryl-tRNA(Sec) selenium transferase</fullName>
        <ecNumber evidence="5">2.9.1.2</ecNumber>
    </recommendedName>
    <alternativeName>
        <fullName evidence="14">Selenocysteine synthase</fullName>
    </alternativeName>
    <alternativeName>
        <fullName evidence="15">Selenocysteinyl-tRNA(Sec) synthase</fullName>
    </alternativeName>
    <alternativeName>
        <fullName evidence="16">Sep-tRNA:Sec-tRNA synthase</fullName>
    </alternativeName>
</protein>
<keyword evidence="9 19" id="KW-0694">RNA-binding</keyword>
<keyword evidence="7 19" id="KW-0820">tRNA-binding</keyword>
<evidence type="ECO:0000256" key="11">
    <source>
        <dbReference type="ARBA" id="ARBA00022917"/>
    </source>
</evidence>
<comment type="function">
    <text evidence="2">Converts O-phosphoseryl-tRNA(Sec) to selenocysteinyl-tRNA(Sec) required for selenoprotein biosynthesis.</text>
</comment>
<dbReference type="SUPFAM" id="SSF53383">
    <property type="entry name" value="PLP-dependent transferases"/>
    <property type="match status" value="1"/>
</dbReference>
<evidence type="ECO:0000256" key="15">
    <source>
        <dbReference type="ARBA" id="ARBA00032048"/>
    </source>
</evidence>
<evidence type="ECO:0000313" key="21">
    <source>
        <dbReference type="Proteomes" id="UP001445076"/>
    </source>
</evidence>
<dbReference type="AlphaFoldDB" id="A0AAW0W502"/>
<sequence length="489" mass="53261">MNETSMKLAERMVSVTYLQQAAEARAAHEKKIKILIEQGKCPIDGWDDATIELLVNDFALMDSNNFRHNSGVGEREAKIFSGLVARRHYGMGHGVGRSGDIAEVQPKAAGSSLLNKLTNTMVLDVIRTVGVKKAAGCLVVPLATGMSMVLCLLTLRRERPSAKYVLWPRIDHKSCFKSIITAGFEPVVVENRLEGDELRTDVAEIKRLITSLGPESVAAVMTTTSCFAPRCIDNLEEVAKLCAEFGVPHLVNNAYGLQSSKCLHHIQEAGRVGRVDAFVQSTDKNFMVPVGGAIIASFNTKFIEEVGKMYPGRASASPILDLFITLLSMGVKGYKQLLGERKELKTFLTRQMEEVAQKHGLRVLNTKNPISVAMTVPSDAHTSLTELGSMMFLRGISGTRVIATTDVKTIAGVKFIGWGSHSKNYPHPYLTAAACIGITKMDVETFVQRLDKCLEKFKGSKAPVSVLSVNGDKEAVTSTGEVVDEDSID</sequence>
<evidence type="ECO:0000256" key="16">
    <source>
        <dbReference type="ARBA" id="ARBA00032693"/>
    </source>
</evidence>
<keyword evidence="21" id="KW-1185">Reference proteome</keyword>
<organism evidence="20 21">
    <name type="scientific">Cherax quadricarinatus</name>
    <name type="common">Australian red claw crayfish</name>
    <dbReference type="NCBI Taxonomy" id="27406"/>
    <lineage>
        <taxon>Eukaryota</taxon>
        <taxon>Metazoa</taxon>
        <taxon>Ecdysozoa</taxon>
        <taxon>Arthropoda</taxon>
        <taxon>Crustacea</taxon>
        <taxon>Multicrustacea</taxon>
        <taxon>Malacostraca</taxon>
        <taxon>Eumalacostraca</taxon>
        <taxon>Eucarida</taxon>
        <taxon>Decapoda</taxon>
        <taxon>Pleocyemata</taxon>
        <taxon>Astacidea</taxon>
        <taxon>Parastacoidea</taxon>
        <taxon>Parastacidae</taxon>
        <taxon>Cherax</taxon>
    </lineage>
</organism>
<dbReference type="EC" id="2.9.1.2" evidence="5"/>
<dbReference type="InterPro" id="IPR019872">
    <property type="entry name" value="Sec-tRNA_Se_transferase"/>
</dbReference>
<name>A0AAW0W502_CHEQU</name>
<dbReference type="GO" id="GO:0098621">
    <property type="term" value="F:O-phosphoseryl-tRNA(Sec) selenium transferase activity"/>
    <property type="evidence" value="ECO:0007669"/>
    <property type="project" value="UniProtKB-EC"/>
</dbReference>
<dbReference type="Proteomes" id="UP001445076">
    <property type="component" value="Unassembled WGS sequence"/>
</dbReference>
<evidence type="ECO:0000256" key="18">
    <source>
        <dbReference type="PIRSR" id="PIRSR017689-1"/>
    </source>
</evidence>
<evidence type="ECO:0000256" key="5">
    <source>
        <dbReference type="ARBA" id="ARBA00012464"/>
    </source>
</evidence>
<dbReference type="InterPro" id="IPR015424">
    <property type="entry name" value="PyrdxlP-dep_Trfase"/>
</dbReference>
<dbReference type="InterPro" id="IPR015421">
    <property type="entry name" value="PyrdxlP-dep_Trfase_major"/>
</dbReference>
<feature type="binding site" evidence="18">
    <location>
        <position position="394"/>
    </location>
    <ligand>
        <name>tRNA</name>
        <dbReference type="ChEBI" id="CHEBI:17843"/>
    </ligand>
</feature>
<evidence type="ECO:0000256" key="1">
    <source>
        <dbReference type="ARBA" id="ARBA00001933"/>
    </source>
</evidence>
<comment type="pathway">
    <text evidence="3">Aminoacyl-tRNA biosynthesis; selenocysteinyl-tRNA(Sec) biosynthesis; selenocysteinyl-tRNA(Sec) from L-seryl-tRNA(Sec) (archaeal/eukaryal route): step 2/2.</text>
</comment>
<evidence type="ECO:0000256" key="8">
    <source>
        <dbReference type="ARBA" id="ARBA00022679"/>
    </source>
</evidence>
<gene>
    <name evidence="20" type="ORF">OTU49_011367</name>
</gene>
<comment type="cofactor">
    <cofactor evidence="1 19">
        <name>pyridoxal 5'-phosphate</name>
        <dbReference type="ChEBI" id="CHEBI:597326"/>
    </cofactor>
</comment>
<dbReference type="EMBL" id="JARKIK010000086">
    <property type="protein sequence ID" value="KAK8724380.1"/>
    <property type="molecule type" value="Genomic_DNA"/>
</dbReference>
<keyword evidence="8" id="KW-0808">Transferase</keyword>
<evidence type="ECO:0000256" key="4">
    <source>
        <dbReference type="ARBA" id="ARBA00007037"/>
    </source>
</evidence>
<evidence type="ECO:0000256" key="14">
    <source>
        <dbReference type="ARBA" id="ARBA00030669"/>
    </source>
</evidence>
<feature type="non-terminal residue" evidence="20">
    <location>
        <position position="489"/>
    </location>
</feature>
<dbReference type="PANTHER" id="PTHR12944">
    <property type="entry name" value="SOLUBLE LIVER ANTIGEN/LIVER PANCREAS ANTIGEN"/>
    <property type="match status" value="1"/>
</dbReference>
<keyword evidence="10 19" id="KW-0663">Pyridoxal phosphate</keyword>
<feature type="binding site" evidence="18">
    <location>
        <position position="313"/>
    </location>
    <ligand>
        <name>substrate</name>
    </ligand>
</feature>
<feature type="binding site" evidence="18">
    <location>
        <position position="105"/>
    </location>
    <ligand>
        <name>substrate</name>
    </ligand>
</feature>
<accession>A0AAW0W502</accession>
<feature type="binding site" evidence="18">
    <location>
        <position position="75"/>
    </location>
    <ligand>
        <name>pyridoxal 5'-phosphate</name>
        <dbReference type="ChEBI" id="CHEBI:597326"/>
    </ligand>
</feature>
<feature type="modified residue" description="N6-(pyridoxal phosphate)lysine" evidence="19">
    <location>
        <position position="284"/>
    </location>
</feature>
<keyword evidence="12" id="KW-0711">Selenium</keyword>
<evidence type="ECO:0000256" key="9">
    <source>
        <dbReference type="ARBA" id="ARBA00022884"/>
    </source>
</evidence>
<proteinExistence type="inferred from homology"/>
<feature type="binding site" evidence="18">
    <location>
        <position position="98"/>
    </location>
    <ligand>
        <name>substrate</name>
    </ligand>
</feature>
<comment type="caution">
    <text evidence="20">The sequence shown here is derived from an EMBL/GenBank/DDBJ whole genome shotgun (WGS) entry which is preliminary data.</text>
</comment>
<dbReference type="GO" id="GO:0001514">
    <property type="term" value="P:selenocysteine incorporation"/>
    <property type="evidence" value="ECO:0007669"/>
    <property type="project" value="TreeGrafter"/>
</dbReference>
<evidence type="ECO:0000256" key="6">
    <source>
        <dbReference type="ARBA" id="ARBA00021963"/>
    </source>
</evidence>
<comment type="catalytic activity">
    <reaction evidence="17">
        <text>O-phospho-L-seryl-tRNA(Sec) + selenophosphate + H2O = L-selenocysteinyl-tRNA(Sec) + 2 phosphate</text>
        <dbReference type="Rhea" id="RHEA:25041"/>
        <dbReference type="Rhea" id="RHEA-COMP:9743"/>
        <dbReference type="Rhea" id="RHEA-COMP:9947"/>
        <dbReference type="ChEBI" id="CHEBI:15377"/>
        <dbReference type="ChEBI" id="CHEBI:16144"/>
        <dbReference type="ChEBI" id="CHEBI:43474"/>
        <dbReference type="ChEBI" id="CHEBI:78551"/>
        <dbReference type="ChEBI" id="CHEBI:78573"/>
        <dbReference type="EC" id="2.9.1.2"/>
    </reaction>
</comment>
<evidence type="ECO:0000256" key="2">
    <source>
        <dbReference type="ARBA" id="ARBA00002552"/>
    </source>
</evidence>
<evidence type="ECO:0000256" key="19">
    <source>
        <dbReference type="PIRSR" id="PIRSR017689-50"/>
    </source>
</evidence>
<feature type="binding site" evidence="18">
    <location>
        <position position="271"/>
    </location>
    <ligand>
        <name>tRNA</name>
        <dbReference type="ChEBI" id="CHEBI:17843"/>
    </ligand>
</feature>
<evidence type="ECO:0000256" key="3">
    <source>
        <dbReference type="ARBA" id="ARBA00004822"/>
    </source>
</evidence>
<dbReference type="PIRSF" id="PIRSF017689">
    <property type="entry name" value="SepSecS"/>
    <property type="match status" value="1"/>
</dbReference>
<evidence type="ECO:0000256" key="13">
    <source>
        <dbReference type="ARBA" id="ARBA00026053"/>
    </source>
</evidence>
<feature type="binding site" evidence="18">
    <location>
        <position position="97"/>
    </location>
    <ligand>
        <name>substrate</name>
    </ligand>
</feature>
<dbReference type="GO" id="GO:0001717">
    <property type="term" value="P:conversion of seryl-tRNAsec to selenocys-tRNAsec"/>
    <property type="evidence" value="ECO:0007669"/>
    <property type="project" value="InterPro"/>
</dbReference>
<evidence type="ECO:0000256" key="10">
    <source>
        <dbReference type="ARBA" id="ARBA00022898"/>
    </source>
</evidence>
<evidence type="ECO:0000256" key="17">
    <source>
        <dbReference type="ARBA" id="ARBA00048808"/>
    </source>
</evidence>